<dbReference type="PANTHER" id="PTHR30270">
    <property type="entry name" value="THIAMINE-MONOPHOSPHATE KINASE"/>
    <property type="match status" value="1"/>
</dbReference>
<comment type="pathway">
    <text evidence="2">Cofactor biosynthesis; thiamine diphosphate biosynthesis; thiamine diphosphate from thiamine phosphate: step 1/1.</text>
</comment>
<evidence type="ECO:0000256" key="2">
    <source>
        <dbReference type="HAMAP-Rule" id="MF_02128"/>
    </source>
</evidence>
<accession>A0AA37KNC6</accession>
<evidence type="ECO:0000313" key="6">
    <source>
        <dbReference type="Proteomes" id="UP001055105"/>
    </source>
</evidence>
<feature type="binding site" evidence="2">
    <location>
        <position position="341"/>
    </location>
    <ligand>
        <name>substrate</name>
    </ligand>
</feature>
<feature type="binding site" evidence="2">
    <location>
        <position position="289"/>
    </location>
    <ligand>
        <name>substrate</name>
    </ligand>
</feature>
<dbReference type="PANTHER" id="PTHR30270:SF0">
    <property type="entry name" value="THIAMINE-MONOPHOSPHATE KINASE"/>
    <property type="match status" value="1"/>
</dbReference>
<feature type="binding site" evidence="2">
    <location>
        <position position="159"/>
    </location>
    <ligand>
        <name>ATP</name>
        <dbReference type="ChEBI" id="CHEBI:30616"/>
    </ligand>
</feature>
<dbReference type="Gene3D" id="3.30.1330.10">
    <property type="entry name" value="PurM-like, N-terminal domain"/>
    <property type="match status" value="1"/>
</dbReference>
<comment type="miscellaneous">
    <text evidence="2">Reaction mechanism of ThiL seems to utilize a direct, inline transfer of the gamma-phosphate of ATP to TMP rather than a phosphorylated enzyme intermediate.</text>
</comment>
<dbReference type="GeneID" id="79836204"/>
<feature type="binding site" evidence="2">
    <location>
        <position position="85"/>
    </location>
    <ligand>
        <name>Mg(2+)</name>
        <dbReference type="ChEBI" id="CHEBI:18420"/>
        <label>2</label>
    </ligand>
</feature>
<evidence type="ECO:0000256" key="1">
    <source>
        <dbReference type="ARBA" id="ARBA00022977"/>
    </source>
</evidence>
<keyword evidence="2 5" id="KW-0418">Kinase</keyword>
<dbReference type="SUPFAM" id="SSF55326">
    <property type="entry name" value="PurM N-terminal domain-like"/>
    <property type="match status" value="1"/>
</dbReference>
<keyword evidence="2" id="KW-0808">Transferase</keyword>
<dbReference type="HAMAP" id="MF_02128">
    <property type="entry name" value="TMP_kinase"/>
    <property type="match status" value="1"/>
</dbReference>
<dbReference type="Proteomes" id="UP001055105">
    <property type="component" value="Unassembled WGS sequence"/>
</dbReference>
<dbReference type="EC" id="2.7.4.16" evidence="2"/>
<dbReference type="InterPro" id="IPR016188">
    <property type="entry name" value="PurM-like_N"/>
</dbReference>
<feature type="domain" description="PurM-like C-terminal" evidence="4">
    <location>
        <begin position="214"/>
        <end position="320"/>
    </location>
</feature>
<proteinExistence type="inferred from homology"/>
<comment type="catalytic activity">
    <reaction evidence="2">
        <text>thiamine phosphate + ATP = thiamine diphosphate + ADP</text>
        <dbReference type="Rhea" id="RHEA:15913"/>
        <dbReference type="ChEBI" id="CHEBI:30616"/>
        <dbReference type="ChEBI" id="CHEBI:37575"/>
        <dbReference type="ChEBI" id="CHEBI:58937"/>
        <dbReference type="ChEBI" id="CHEBI:456216"/>
        <dbReference type="EC" id="2.7.4.16"/>
    </reaction>
</comment>
<keyword evidence="2" id="KW-0067">ATP-binding</keyword>
<dbReference type="PIRSF" id="PIRSF005303">
    <property type="entry name" value="Thiam_monoph_kin"/>
    <property type="match status" value="1"/>
</dbReference>
<feature type="binding site" evidence="2">
    <location>
        <position position="55"/>
    </location>
    <ligand>
        <name>Mg(2+)</name>
        <dbReference type="ChEBI" id="CHEBI:18420"/>
        <label>1</label>
    </ligand>
</feature>
<feature type="binding site" evidence="2">
    <location>
        <position position="239"/>
    </location>
    <ligand>
        <name>Mg(2+)</name>
        <dbReference type="ChEBI" id="CHEBI:18420"/>
        <label>5</label>
    </ligand>
</feature>
<feature type="binding site" evidence="2">
    <location>
        <position position="133"/>
    </location>
    <ligand>
        <name>Mg(2+)</name>
        <dbReference type="ChEBI" id="CHEBI:18420"/>
        <label>1</label>
    </ligand>
</feature>
<keyword evidence="2" id="KW-0547">Nucleotide-binding</keyword>
<dbReference type="Gene3D" id="3.90.650.10">
    <property type="entry name" value="PurM-like C-terminal domain"/>
    <property type="match status" value="1"/>
</dbReference>
<organism evidence="5 6">
    <name type="scientific">Alistipes finegoldii</name>
    <dbReference type="NCBI Taxonomy" id="214856"/>
    <lineage>
        <taxon>Bacteria</taxon>
        <taxon>Pseudomonadati</taxon>
        <taxon>Bacteroidota</taxon>
        <taxon>Bacteroidia</taxon>
        <taxon>Bacteroidales</taxon>
        <taxon>Rikenellaceae</taxon>
        <taxon>Alistipes</taxon>
    </lineage>
</organism>
<feature type="binding site" evidence="2">
    <location>
        <position position="56"/>
    </location>
    <ligand>
        <name>Mg(2+)</name>
        <dbReference type="ChEBI" id="CHEBI:18420"/>
        <label>2</label>
    </ligand>
</feature>
<feature type="binding site" evidence="2">
    <location>
        <position position="85"/>
    </location>
    <ligand>
        <name>Mg(2+)</name>
        <dbReference type="ChEBI" id="CHEBI:18420"/>
        <label>4</label>
    </ligand>
</feature>
<sequence>MEKKRRTEIAELGEFGLIDLLTSGFEPTNDSTLRAAGDDAAVILPPAGEAVLCSTDLLTEGVDFDLTYFPLKHLGYKAVTVAGSDILAMNARPSQLMVSLGVSAKMSVEALQELYEGIAFACREQGIDLVGGDTKASVTGLVLSLTAAGHAPKERIVSRGGAQQNDLICISGNLGAAYMGLRLLEREKRVLADVENPEPKFGGYEYLLEKYLKPRLRRDIVDALAEEGIVPTSMIDLSDGLASDLLQICKASKCGARIYLDRIPIAKQTYALAEELHADPVVAALNGGEDHELLFTVPLAMQEQVMKMGCVDVIGHITPESTGAYLVTPDGSDIRLRAQGFAEKE</sequence>
<dbReference type="InterPro" id="IPR036676">
    <property type="entry name" value="PurM-like_C_sf"/>
</dbReference>
<dbReference type="GO" id="GO:0000287">
    <property type="term" value="F:magnesium ion binding"/>
    <property type="evidence" value="ECO:0007669"/>
    <property type="project" value="UniProtKB-UniRule"/>
</dbReference>
<feature type="binding site" evidence="2">
    <location>
        <position position="39"/>
    </location>
    <ligand>
        <name>Mg(2+)</name>
        <dbReference type="ChEBI" id="CHEBI:18420"/>
        <label>4</label>
    </ligand>
</feature>
<keyword evidence="2" id="KW-0479">Metal-binding</keyword>
<dbReference type="GO" id="GO:0009030">
    <property type="term" value="F:thiamine-phosphate kinase activity"/>
    <property type="evidence" value="ECO:0007669"/>
    <property type="project" value="UniProtKB-UniRule"/>
</dbReference>
<dbReference type="CDD" id="cd02194">
    <property type="entry name" value="ThiL"/>
    <property type="match status" value="1"/>
</dbReference>
<reference evidence="5" key="1">
    <citation type="submission" date="2022-01" db="EMBL/GenBank/DDBJ databases">
        <title>Novel bile acid biosynthetic pathways are enriched in the microbiome of centenarians.</title>
        <authorList>
            <person name="Sato Y."/>
            <person name="Atarashi K."/>
            <person name="Plichta R.D."/>
            <person name="Arai Y."/>
            <person name="Sasajima S."/>
            <person name="Kearney M.S."/>
            <person name="Suda W."/>
            <person name="Takeshita K."/>
            <person name="Sasaki T."/>
            <person name="Okamoto S."/>
            <person name="Skelly N.A."/>
            <person name="Okamura Y."/>
            <person name="Vlamakis H."/>
            <person name="Li Y."/>
            <person name="Tanoue T."/>
            <person name="Takei H."/>
            <person name="Nittono H."/>
            <person name="Narushima S."/>
            <person name="Irie J."/>
            <person name="Itoh H."/>
            <person name="Moriya K."/>
            <person name="Sugiura Y."/>
            <person name="Suematsu M."/>
            <person name="Moritoki N."/>
            <person name="Shibata S."/>
            <person name="Littman R.D."/>
            <person name="Fischbach A.M."/>
            <person name="Uwamino Y."/>
            <person name="Inoue T."/>
            <person name="Honda A."/>
            <person name="Hattori M."/>
            <person name="Murai T."/>
            <person name="Xavier J.R."/>
            <person name="Hirose N."/>
            <person name="Honda K."/>
        </authorList>
    </citation>
    <scope>NUCLEOTIDE SEQUENCE</scope>
    <source>
        <strain evidence="5">CE91-St16</strain>
    </source>
</reference>
<feature type="binding site" evidence="2">
    <location>
        <position position="236"/>
    </location>
    <ligand>
        <name>Mg(2+)</name>
        <dbReference type="ChEBI" id="CHEBI:18420"/>
        <label>3</label>
    </ligand>
</feature>
<evidence type="ECO:0000259" key="3">
    <source>
        <dbReference type="Pfam" id="PF00586"/>
    </source>
</evidence>
<dbReference type="EMBL" id="BQOL01000001">
    <property type="protein sequence ID" value="GKI17863.1"/>
    <property type="molecule type" value="Genomic_DNA"/>
</dbReference>
<dbReference type="GO" id="GO:0009229">
    <property type="term" value="P:thiamine diphosphate biosynthetic process"/>
    <property type="evidence" value="ECO:0007669"/>
    <property type="project" value="UniProtKB-UniRule"/>
</dbReference>
<comment type="function">
    <text evidence="2">Catalyzes the ATP-dependent phosphorylation of thiamine-monophosphate (TMP) to form thiamine-pyrophosphate (TPP), the active form of vitamin B1.</text>
</comment>
<name>A0AA37KNC6_9BACT</name>
<keyword evidence="1 2" id="KW-0784">Thiamine biosynthesis</keyword>
<dbReference type="Pfam" id="PF02769">
    <property type="entry name" value="AIRS_C"/>
    <property type="match status" value="1"/>
</dbReference>
<feature type="binding site" evidence="2">
    <location>
        <position position="56"/>
    </location>
    <ligand>
        <name>Mg(2+)</name>
        <dbReference type="ChEBI" id="CHEBI:18420"/>
        <label>1</label>
    </ligand>
</feature>
<gene>
    <name evidence="5" type="primary">thiL_1</name>
    <name evidence="2" type="synonym">thiL</name>
    <name evidence="5" type="ORF">CE91St16_07710</name>
</gene>
<evidence type="ECO:0000313" key="5">
    <source>
        <dbReference type="EMBL" id="GKI17863.1"/>
    </source>
</evidence>
<feature type="binding site" evidence="2">
    <location>
        <position position="238"/>
    </location>
    <ligand>
        <name>ATP</name>
        <dbReference type="ChEBI" id="CHEBI:30616"/>
    </ligand>
</feature>
<feature type="binding site" evidence="2">
    <location>
        <position position="63"/>
    </location>
    <ligand>
        <name>substrate</name>
    </ligand>
</feature>
<feature type="binding site" evidence="2">
    <location>
        <position position="39"/>
    </location>
    <ligand>
        <name>Mg(2+)</name>
        <dbReference type="ChEBI" id="CHEBI:18420"/>
        <label>3</label>
    </ligand>
</feature>
<dbReference type="RefSeq" id="WP_009596671.1">
    <property type="nucleotide sequence ID" value="NZ_AP025581.1"/>
</dbReference>
<dbReference type="AlphaFoldDB" id="A0AA37KNC6"/>
<feature type="binding site" evidence="2">
    <location>
        <position position="85"/>
    </location>
    <ligand>
        <name>Mg(2+)</name>
        <dbReference type="ChEBI" id="CHEBI:18420"/>
        <label>3</label>
    </ligand>
</feature>
<dbReference type="NCBIfam" id="TIGR01379">
    <property type="entry name" value="thiL"/>
    <property type="match status" value="1"/>
</dbReference>
<dbReference type="GO" id="GO:0005524">
    <property type="term" value="F:ATP binding"/>
    <property type="evidence" value="ECO:0007669"/>
    <property type="project" value="UniProtKB-UniRule"/>
</dbReference>
<feature type="binding site" evidence="2">
    <location>
        <begin position="132"/>
        <end position="133"/>
    </location>
    <ligand>
        <name>ATP</name>
        <dbReference type="ChEBI" id="CHEBI:30616"/>
    </ligand>
</feature>
<dbReference type="InterPro" id="IPR036921">
    <property type="entry name" value="PurM-like_N_sf"/>
</dbReference>
<dbReference type="Pfam" id="PF00586">
    <property type="entry name" value="AIRS"/>
    <property type="match status" value="1"/>
</dbReference>
<comment type="caution">
    <text evidence="5">The sequence shown here is derived from an EMBL/GenBank/DDBJ whole genome shotgun (WGS) entry which is preliminary data.</text>
</comment>
<feature type="domain" description="PurM-like N-terminal" evidence="3">
    <location>
        <begin position="37"/>
        <end position="150"/>
    </location>
</feature>
<keyword evidence="2" id="KW-0460">Magnesium</keyword>
<dbReference type="GO" id="GO:0009228">
    <property type="term" value="P:thiamine biosynthetic process"/>
    <property type="evidence" value="ECO:0007669"/>
    <property type="project" value="UniProtKB-KW"/>
</dbReference>
<protein>
    <recommendedName>
        <fullName evidence="2">Thiamine-monophosphate kinase</fullName>
        <shortName evidence="2">TMP kinase</shortName>
        <shortName evidence="2">Thiamine-phosphate kinase</shortName>
        <ecNumber evidence="2">2.7.4.16</ecNumber>
    </recommendedName>
</protein>
<feature type="binding site" evidence="2">
    <location>
        <position position="54"/>
    </location>
    <ligand>
        <name>Mg(2+)</name>
        <dbReference type="ChEBI" id="CHEBI:18420"/>
        <label>4</label>
    </ligand>
</feature>
<comment type="similarity">
    <text evidence="2">Belongs to the thiamine-monophosphate kinase family.</text>
</comment>
<dbReference type="InterPro" id="IPR010918">
    <property type="entry name" value="PurM-like_C_dom"/>
</dbReference>
<dbReference type="SUPFAM" id="SSF56042">
    <property type="entry name" value="PurM C-terminal domain-like"/>
    <property type="match status" value="1"/>
</dbReference>
<feature type="binding site" evidence="2">
    <location>
        <position position="115"/>
    </location>
    <ligand>
        <name>ATP</name>
        <dbReference type="ChEBI" id="CHEBI:30616"/>
    </ligand>
</feature>
<evidence type="ECO:0000259" key="4">
    <source>
        <dbReference type="Pfam" id="PF02769"/>
    </source>
</evidence>
<dbReference type="InterPro" id="IPR006283">
    <property type="entry name" value="ThiL-like"/>
</dbReference>